<gene>
    <name evidence="3" type="ORF">PCOR1329_LOCUS51775</name>
</gene>
<reference evidence="3" key="1">
    <citation type="submission" date="2023-10" db="EMBL/GenBank/DDBJ databases">
        <authorList>
            <person name="Chen Y."/>
            <person name="Shah S."/>
            <person name="Dougan E. K."/>
            <person name="Thang M."/>
            <person name="Chan C."/>
        </authorList>
    </citation>
    <scope>NUCLEOTIDE SEQUENCE [LARGE SCALE GENOMIC DNA]</scope>
</reference>
<dbReference type="InterPro" id="IPR010221">
    <property type="entry name" value="VCBS_dom"/>
</dbReference>
<sequence length="708" mass="80180">MLPLHTGLRKPLVCLLLWRCLFLMWRIAITGFTVDARRLSATVRQLSDTVSVTTSFTVQVADGTAAEDLFATIAGAADAIKTETDRAMAVADWSDESLITVAPTMTTPDVGTPLVIEDAGADTPTVHSSADSTADPTVTIIISSIAVVMCCCVCGATYVLKMRVMVRRPARARRQPSRRPSSLRVEYEDEVPRSMEFWFVPVDELMRMPAGMELPSHQEWRDSGHLVKRRMNFDDVMLGNFVGNTAAISHRWPTEGRFDPDGSKLRKLQAIFKDTPSIKYAWIDWVCAPQGERSHADEAEFNLILENVVPFIFLGCTVIVLYDRIYNQRFWPNLECWIATKMPTEEGLVPASQERLRMKVYGMESEEGDTKSIHDFVMSNWHQTTAEEAIVSLCEEDILAANPTDKDVCLEVVEFLSKRVQRFYPAQPMLSGMEFWFFPVDKFLQLPSNRPIPRHQELRDLGVLVKRQMNIEDVISGKFMDSAAISHRWTTPEHPDPDCAKLRKLQEELTGSSIRYLWLDWTCAPQWMGGGRNDDEEREFRRTLENILPFIFLGCRVIIMYERIYNQRFWPNVECWIATKMPTKDGLVPATDDRLRIQVHGIRSANGKDVGSRSFLLAAWHSRSAWDAIATLSKDDILVTNLKDKEVNLKVVASLDSQIRRIYASKHTKNETTDEPNAPSTSQGPWLPTPGPWLQTPEPEPEGAAVAV</sequence>
<keyword evidence="2" id="KW-1133">Transmembrane helix</keyword>
<dbReference type="EMBL" id="CAUYUJ010016285">
    <property type="protein sequence ID" value="CAK0863689.1"/>
    <property type="molecule type" value="Genomic_DNA"/>
</dbReference>
<evidence type="ECO:0000313" key="3">
    <source>
        <dbReference type="EMBL" id="CAK0863689.1"/>
    </source>
</evidence>
<name>A0ABN9UWF9_9DINO</name>
<proteinExistence type="predicted"/>
<evidence type="ECO:0000313" key="4">
    <source>
        <dbReference type="Proteomes" id="UP001189429"/>
    </source>
</evidence>
<evidence type="ECO:0000256" key="1">
    <source>
        <dbReference type="SAM" id="MobiDB-lite"/>
    </source>
</evidence>
<protein>
    <recommendedName>
        <fullName evidence="5">Heterokaryon incompatibility domain-containing protein</fullName>
    </recommendedName>
</protein>
<feature type="transmembrane region" description="Helical" evidence="2">
    <location>
        <begin position="12"/>
        <end position="34"/>
    </location>
</feature>
<keyword evidence="4" id="KW-1185">Reference proteome</keyword>
<feature type="transmembrane region" description="Helical" evidence="2">
    <location>
        <begin position="138"/>
        <end position="160"/>
    </location>
</feature>
<dbReference type="NCBIfam" id="TIGR01965">
    <property type="entry name" value="VCBS_repeat"/>
    <property type="match status" value="1"/>
</dbReference>
<keyword evidence="2" id="KW-0812">Transmembrane</keyword>
<organism evidence="3 4">
    <name type="scientific">Prorocentrum cordatum</name>
    <dbReference type="NCBI Taxonomy" id="2364126"/>
    <lineage>
        <taxon>Eukaryota</taxon>
        <taxon>Sar</taxon>
        <taxon>Alveolata</taxon>
        <taxon>Dinophyceae</taxon>
        <taxon>Prorocentrales</taxon>
        <taxon>Prorocentraceae</taxon>
        <taxon>Prorocentrum</taxon>
    </lineage>
</organism>
<comment type="caution">
    <text evidence="3">The sequence shown here is derived from an EMBL/GenBank/DDBJ whole genome shotgun (WGS) entry which is preliminary data.</text>
</comment>
<feature type="transmembrane region" description="Helical" evidence="2">
    <location>
        <begin position="303"/>
        <end position="322"/>
    </location>
</feature>
<keyword evidence="2" id="KW-0472">Membrane</keyword>
<dbReference type="Proteomes" id="UP001189429">
    <property type="component" value="Unassembled WGS sequence"/>
</dbReference>
<feature type="region of interest" description="Disordered" evidence="1">
    <location>
        <begin position="666"/>
        <end position="708"/>
    </location>
</feature>
<evidence type="ECO:0008006" key="5">
    <source>
        <dbReference type="Google" id="ProtNLM"/>
    </source>
</evidence>
<evidence type="ECO:0000256" key="2">
    <source>
        <dbReference type="SAM" id="Phobius"/>
    </source>
</evidence>
<accession>A0ABN9UWF9</accession>